<dbReference type="EMBL" id="KN846960">
    <property type="protein sequence ID" value="KIW64885.1"/>
    <property type="molecule type" value="Genomic_DNA"/>
</dbReference>
<name>A0A0D2FDD0_9EURO</name>
<dbReference type="PROSITE" id="PS50234">
    <property type="entry name" value="VWFA"/>
    <property type="match status" value="1"/>
</dbReference>
<dbReference type="PANTHER" id="PTHR10579">
    <property type="entry name" value="CALCIUM-ACTIVATED CHLORIDE CHANNEL REGULATOR"/>
    <property type="match status" value="1"/>
</dbReference>
<dbReference type="STRING" id="5601.A0A0D2FDD0"/>
<gene>
    <name evidence="2" type="ORF">PV04_07189</name>
</gene>
<dbReference type="AlphaFoldDB" id="A0A0D2FDD0"/>
<keyword evidence="3" id="KW-1185">Reference proteome</keyword>
<reference evidence="2 3" key="1">
    <citation type="submission" date="2015-01" db="EMBL/GenBank/DDBJ databases">
        <title>The Genome Sequence of Capronia semiimmersa CBS27337.</title>
        <authorList>
            <consortium name="The Broad Institute Genomics Platform"/>
            <person name="Cuomo C."/>
            <person name="de Hoog S."/>
            <person name="Gorbushina A."/>
            <person name="Stielow B."/>
            <person name="Teixiera M."/>
            <person name="Abouelleil A."/>
            <person name="Chapman S.B."/>
            <person name="Priest M."/>
            <person name="Young S.K."/>
            <person name="Wortman J."/>
            <person name="Nusbaum C."/>
            <person name="Birren B."/>
        </authorList>
    </citation>
    <scope>NUCLEOTIDE SEQUENCE [LARGE SCALE GENOMIC DNA]</scope>
    <source>
        <strain evidence="2 3">CBS 27337</strain>
    </source>
</reference>
<evidence type="ECO:0000259" key="1">
    <source>
        <dbReference type="PROSITE" id="PS50234"/>
    </source>
</evidence>
<dbReference type="SMART" id="SM00327">
    <property type="entry name" value="VWA"/>
    <property type="match status" value="1"/>
</dbReference>
<dbReference type="InterPro" id="IPR036844">
    <property type="entry name" value="Hint_dom_sf"/>
</dbReference>
<evidence type="ECO:0000313" key="2">
    <source>
        <dbReference type="EMBL" id="KIW64885.1"/>
    </source>
</evidence>
<evidence type="ECO:0000313" key="3">
    <source>
        <dbReference type="Proteomes" id="UP000054266"/>
    </source>
</evidence>
<sequence length="761" mass="83067">MVLRAKAINRHFQSPTTPGTDSLNEFPEDFTMVENPAGLALRPRRRPHGDQAIVEIHPLRESDAFIVSVQTPKVPEYGLRRASCDIVLVIDVSGSMAAAAPLPEATGDNDAEAAGLSVLDLVKHAARTILETLGPDDRLGIVTFSDDATVVQELTFMSPSAKTKTKQRIESLREDSSTNLWAGIRCGLELFSKTTLVDNVQGLYVLTDGMPNHMCPKQGYINKLGPMLKDAASKRASIPTIHTFGFGYQIRSELMQSIAEVGKGSYAFIPDAGMIGTAFVHSVANLYTTAGTSASLEIQLSRDITFESTGGMSLVKGQHGHLLELGNIQYGQSRDLVFMCPASTQGDCVITATLSYKVADGSARGFQAHASLSDRPALPQHLIHYHMHRAQICEFLSSLFPLKSNGEHMAVKGKDALADAQNRLDSIVKAIQSSPFAATLEVRSLLDDLVGDEPYGQVSKALLSTKDRNYWQKWGRHYLPSLLHAHQRQMCNTFKDAGPLLYGKDSPLFVQCRIELDAAFDSLPAPKPSLPPRVMYSYDAYGMVTGSRVVGYKQVSMASYNSSSAPCFEGNCLVKMGDGDSKPIKSLRPGMLVWTPTGARAIAAILRTRIRGQKQTLCRIGELLVTPWHPIKHDGRWVFPTQVATRPVSFKGSVYSILLAPFRYPDGHAIEIGGQVCVTLGHGLVSQSQSKHDVRVHPFFGSYRRVAVASLRLPMDKNQHLRCGGMVRTAKTGLACGFAPPMAAKRVARGLRKSLRVRCLV</sequence>
<dbReference type="InterPro" id="IPR036465">
    <property type="entry name" value="vWFA_dom_sf"/>
</dbReference>
<dbReference type="Pfam" id="PF14623">
    <property type="entry name" value="Vint"/>
    <property type="match status" value="1"/>
</dbReference>
<protein>
    <recommendedName>
        <fullName evidence="1">VWFA domain-containing protein</fullName>
    </recommendedName>
</protein>
<dbReference type="InterPro" id="IPR032838">
    <property type="entry name" value="Vwaint_dom"/>
</dbReference>
<dbReference type="Proteomes" id="UP000054266">
    <property type="component" value="Unassembled WGS sequence"/>
</dbReference>
<dbReference type="InterPro" id="IPR039510">
    <property type="entry name" value="Vint_dom"/>
</dbReference>
<dbReference type="SUPFAM" id="SSF53300">
    <property type="entry name" value="vWA-like"/>
    <property type="match status" value="1"/>
</dbReference>
<dbReference type="InterPro" id="IPR002035">
    <property type="entry name" value="VWF_A"/>
</dbReference>
<dbReference type="PANTHER" id="PTHR10579:SF156">
    <property type="entry name" value="VWFA DOMAIN-CONTAINING PROTEIN"/>
    <property type="match status" value="1"/>
</dbReference>
<dbReference type="HOGENOM" id="CLU_013635_0_0_1"/>
<organism evidence="2 3">
    <name type="scientific">Phialophora macrospora</name>
    <dbReference type="NCBI Taxonomy" id="1851006"/>
    <lineage>
        <taxon>Eukaryota</taxon>
        <taxon>Fungi</taxon>
        <taxon>Dikarya</taxon>
        <taxon>Ascomycota</taxon>
        <taxon>Pezizomycotina</taxon>
        <taxon>Eurotiomycetes</taxon>
        <taxon>Chaetothyriomycetidae</taxon>
        <taxon>Chaetothyriales</taxon>
        <taxon>Herpotrichiellaceae</taxon>
        <taxon>Phialophora</taxon>
    </lineage>
</organism>
<proteinExistence type="predicted"/>
<dbReference type="InterPro" id="IPR051266">
    <property type="entry name" value="CLCR"/>
</dbReference>
<accession>A0A0D2FDD0</accession>
<dbReference type="Pfam" id="PF14624">
    <property type="entry name" value="Vwaint"/>
    <property type="match status" value="1"/>
</dbReference>
<dbReference type="SUPFAM" id="SSF51294">
    <property type="entry name" value="Hedgehog/intein (Hint) domain"/>
    <property type="match status" value="1"/>
</dbReference>
<dbReference type="Gene3D" id="3.40.50.410">
    <property type="entry name" value="von Willebrand factor, type A domain"/>
    <property type="match status" value="1"/>
</dbReference>
<dbReference type="Pfam" id="PF00092">
    <property type="entry name" value="VWA"/>
    <property type="match status" value="1"/>
</dbReference>
<feature type="domain" description="VWFA" evidence="1">
    <location>
        <begin position="85"/>
        <end position="283"/>
    </location>
</feature>